<proteinExistence type="inferred from homology"/>
<evidence type="ECO:0000256" key="2">
    <source>
        <dbReference type="ARBA" id="ARBA00022519"/>
    </source>
</evidence>
<comment type="function">
    <text evidence="6">Involved in the assembly of lipopolysaccharide (LPS). Required for the translocation of LPS from the inner membrane to the outer membrane. Facilitates the transfer of LPS from the inner membrane to the periplasmic protein LptA. Could be a docking site for LptA.</text>
</comment>
<dbReference type="InterPro" id="IPR010664">
    <property type="entry name" value="LipoPS_assembly_LptC-rel"/>
</dbReference>
<keyword evidence="3 6" id="KW-0812">Transmembrane</keyword>
<evidence type="ECO:0000256" key="4">
    <source>
        <dbReference type="ARBA" id="ARBA00022989"/>
    </source>
</evidence>
<dbReference type="PANTHER" id="PTHR37481:SF1">
    <property type="entry name" value="LIPOPOLYSACCHARIDE EXPORT SYSTEM PROTEIN LPTC"/>
    <property type="match status" value="1"/>
</dbReference>
<dbReference type="NCBIfam" id="TIGR04409">
    <property type="entry name" value="LptC_YrbK"/>
    <property type="match status" value="1"/>
</dbReference>
<dbReference type="Gene3D" id="2.60.450.10">
    <property type="entry name" value="Lipopolysaccharide (LPS) transport protein A like domain"/>
    <property type="match status" value="1"/>
</dbReference>
<comment type="caution">
    <text evidence="7">The sequence shown here is derived from an EMBL/GenBank/DDBJ whole genome shotgun (WGS) entry which is preliminary data.</text>
</comment>
<protein>
    <recommendedName>
        <fullName evidence="6">Lipopolysaccharide export system protein LptC</fullName>
    </recommendedName>
</protein>
<dbReference type="InterPro" id="IPR026265">
    <property type="entry name" value="LptC"/>
</dbReference>
<name>A0ABP9SGB3_9GAMM</name>
<dbReference type="Pfam" id="PF06835">
    <property type="entry name" value="LptC"/>
    <property type="match status" value="1"/>
</dbReference>
<dbReference type="PANTHER" id="PTHR37481">
    <property type="entry name" value="LIPOPOLYSACCHARIDE EXPORT SYSTEM PROTEIN LPTC"/>
    <property type="match status" value="1"/>
</dbReference>
<evidence type="ECO:0000256" key="5">
    <source>
        <dbReference type="ARBA" id="ARBA00023136"/>
    </source>
</evidence>
<evidence type="ECO:0000256" key="1">
    <source>
        <dbReference type="ARBA" id="ARBA00022475"/>
    </source>
</evidence>
<evidence type="ECO:0000313" key="8">
    <source>
        <dbReference type="Proteomes" id="UP001501600"/>
    </source>
</evidence>
<dbReference type="HAMAP" id="MF_01915">
    <property type="entry name" value="LPS_assembly_LptC"/>
    <property type="match status" value="1"/>
</dbReference>
<evidence type="ECO:0000256" key="3">
    <source>
        <dbReference type="ARBA" id="ARBA00022692"/>
    </source>
</evidence>
<dbReference type="InterPro" id="IPR052363">
    <property type="entry name" value="LPS_export_LptC"/>
</dbReference>
<comment type="subunit">
    <text evidence="6">Component of the lipopolysaccharide transport and assembly complex. Interacts with LptA and the LptBFG transporter complex.</text>
</comment>
<dbReference type="PIRSF" id="PIRSF028513">
    <property type="entry name" value="LptC"/>
    <property type="match status" value="1"/>
</dbReference>
<keyword evidence="5 6" id="KW-0472">Membrane</keyword>
<keyword evidence="1 6" id="KW-1003">Cell membrane</keyword>
<dbReference type="EMBL" id="BAABLF010000029">
    <property type="protein sequence ID" value="GAA5194434.1"/>
    <property type="molecule type" value="Genomic_DNA"/>
</dbReference>
<keyword evidence="2 6" id="KW-0997">Cell inner membrane</keyword>
<accession>A0ABP9SGB3</accession>
<evidence type="ECO:0000313" key="7">
    <source>
        <dbReference type="EMBL" id="GAA5194434.1"/>
    </source>
</evidence>
<keyword evidence="4 6" id="KW-1133">Transmembrane helix</keyword>
<comment type="subcellular location">
    <subcellularLocation>
        <location evidence="6">Cell inner membrane</location>
        <topology evidence="6">Single-pass membrane protein</topology>
    </subcellularLocation>
</comment>
<keyword evidence="8" id="KW-1185">Reference proteome</keyword>
<dbReference type="RefSeq" id="WP_345317736.1">
    <property type="nucleotide sequence ID" value="NZ_BAABLF010000029.1"/>
</dbReference>
<organism evidence="7 8">
    <name type="scientific">Ferrimonas gelatinilytica</name>
    <dbReference type="NCBI Taxonomy" id="1255257"/>
    <lineage>
        <taxon>Bacteria</taxon>
        <taxon>Pseudomonadati</taxon>
        <taxon>Pseudomonadota</taxon>
        <taxon>Gammaproteobacteria</taxon>
        <taxon>Alteromonadales</taxon>
        <taxon>Ferrimonadaceae</taxon>
        <taxon>Ferrimonas</taxon>
    </lineage>
</organism>
<reference evidence="8" key="1">
    <citation type="journal article" date="2019" name="Int. J. Syst. Evol. Microbiol.">
        <title>The Global Catalogue of Microorganisms (GCM) 10K type strain sequencing project: providing services to taxonomists for standard genome sequencing and annotation.</title>
        <authorList>
            <consortium name="The Broad Institute Genomics Platform"/>
            <consortium name="The Broad Institute Genome Sequencing Center for Infectious Disease"/>
            <person name="Wu L."/>
            <person name="Ma J."/>
        </authorList>
    </citation>
    <scope>NUCLEOTIDE SEQUENCE [LARGE SCALE GENOMIC DNA]</scope>
    <source>
        <strain evidence="8">JCM 18720</strain>
    </source>
</reference>
<evidence type="ECO:0000256" key="6">
    <source>
        <dbReference type="HAMAP-Rule" id="MF_01915"/>
    </source>
</evidence>
<comment type="similarity">
    <text evidence="6">Belongs to the LptC family.</text>
</comment>
<sequence>MKRELLAGLLLLTMAAGLYWRSLNTGSDQTVLSPETEPDFIARSLRTRAYDSSGRLNAEIAADQMQHFQDDALTEFARPVYLLYPEGGDGVWKIQSEAGQLQQNRYLLLEQEVVVTAIEPGEPLQTIHTDQLALDLETMVMTTESMIRAEGNTFTLQARGLWADLNTNRIELKDRVSATYEVQ</sequence>
<gene>
    <name evidence="6 7" type="primary">lptC</name>
    <name evidence="7" type="ORF">GCM10025772_27410</name>
</gene>
<dbReference type="Proteomes" id="UP001501600">
    <property type="component" value="Unassembled WGS sequence"/>
</dbReference>